<feature type="domain" description="Histidine kinase" evidence="10">
    <location>
        <begin position="243"/>
        <end position="436"/>
    </location>
</feature>
<dbReference type="Pfam" id="PF00672">
    <property type="entry name" value="HAMP"/>
    <property type="match status" value="1"/>
</dbReference>
<evidence type="ECO:0000256" key="3">
    <source>
        <dbReference type="ARBA" id="ARBA00012438"/>
    </source>
</evidence>
<evidence type="ECO:0000259" key="11">
    <source>
        <dbReference type="PROSITE" id="PS50885"/>
    </source>
</evidence>
<dbReference type="EC" id="2.7.13.3" evidence="3"/>
<dbReference type="PANTHER" id="PTHR24421">
    <property type="entry name" value="NITRATE/NITRITE SENSOR PROTEIN NARX-RELATED"/>
    <property type="match status" value="1"/>
</dbReference>
<sequence length="436" mass="48834">MSIRYQIIIRILLSSLCILVLGGAIAIWQARQAVNKEVDASISSALQFITLGGSEHTSLKLDELSRLGALRQTRHLTIELLKPNGDLRQLTEDQATRQPEAMPPAWFISFVLDQYPEVKKQIHTSDGHTVTLLIKAQPLDEITEVWEESVAFFLSISLLTALSFMTVNLVLNKSFKSIGLIVDALRMIETGQYRQQLPTFETAEFDIIAKAINHMTSELEKAQEQNRSLTQHSLAIQEDERQRLSQELHDELGQSLTAIKVMAVAAIHQKADPGKISASITDICDHLMGVVRSMMQQLHPLILTELGLKATLEDMVNHWSERNPELCLSLQCCDEVDYLEKNVTIQIFRVIQECLTNVVRHAQARRVNISVEIADDPENTLQFQVQDDGRGCDLNSTSRGFGLLGMKERIQSLTGELVMQSMPNQGMTITASIPLT</sequence>
<feature type="transmembrane region" description="Helical" evidence="9">
    <location>
        <begin position="7"/>
        <end position="28"/>
    </location>
</feature>
<keyword evidence="13" id="KW-1185">Reference proteome</keyword>
<dbReference type="InterPro" id="IPR005467">
    <property type="entry name" value="His_kinase_dom"/>
</dbReference>
<protein>
    <recommendedName>
        <fullName evidence="3">histidine kinase</fullName>
        <ecNumber evidence="3">2.7.13.3</ecNumber>
    </recommendedName>
</protein>
<dbReference type="PROSITE" id="PS50109">
    <property type="entry name" value="HIS_KIN"/>
    <property type="match status" value="1"/>
</dbReference>
<dbReference type="Proteomes" id="UP000078476">
    <property type="component" value="Unassembled WGS sequence"/>
</dbReference>
<gene>
    <name evidence="12" type="ORF">A1359_03520</name>
</gene>
<evidence type="ECO:0000313" key="12">
    <source>
        <dbReference type="EMBL" id="OAI20124.1"/>
    </source>
</evidence>
<dbReference type="Gene3D" id="3.30.565.10">
    <property type="entry name" value="Histidine kinase-like ATPase, C-terminal domain"/>
    <property type="match status" value="1"/>
</dbReference>
<evidence type="ECO:0000256" key="8">
    <source>
        <dbReference type="SAM" id="Coils"/>
    </source>
</evidence>
<evidence type="ECO:0000256" key="6">
    <source>
        <dbReference type="ARBA" id="ARBA00022777"/>
    </source>
</evidence>
<dbReference type="Pfam" id="PF07730">
    <property type="entry name" value="HisKA_3"/>
    <property type="match status" value="1"/>
</dbReference>
<keyword evidence="4" id="KW-0597">Phosphoprotein</keyword>
<feature type="coiled-coil region" evidence="8">
    <location>
        <begin position="212"/>
        <end position="254"/>
    </location>
</feature>
<evidence type="ECO:0000256" key="1">
    <source>
        <dbReference type="ARBA" id="ARBA00000085"/>
    </source>
</evidence>
<evidence type="ECO:0000259" key="10">
    <source>
        <dbReference type="PROSITE" id="PS50109"/>
    </source>
</evidence>
<proteinExistence type="predicted"/>
<reference evidence="12 13" key="1">
    <citation type="submission" date="2016-03" db="EMBL/GenBank/DDBJ databases">
        <authorList>
            <person name="Ploux O."/>
        </authorList>
    </citation>
    <scope>NUCLEOTIDE SEQUENCE [LARGE SCALE GENOMIC DNA]</scope>
    <source>
        <strain evidence="12 13">R-45370</strain>
    </source>
</reference>
<evidence type="ECO:0000256" key="4">
    <source>
        <dbReference type="ARBA" id="ARBA00022553"/>
    </source>
</evidence>
<comment type="catalytic activity">
    <reaction evidence="1">
        <text>ATP + protein L-histidine = ADP + protein N-phospho-L-histidine.</text>
        <dbReference type="EC" id="2.7.13.3"/>
    </reaction>
</comment>
<dbReference type="Gene3D" id="1.20.5.1930">
    <property type="match status" value="1"/>
</dbReference>
<feature type="domain" description="HAMP" evidence="11">
    <location>
        <begin position="172"/>
        <end position="224"/>
    </location>
</feature>
<dbReference type="GO" id="GO:0016020">
    <property type="term" value="C:membrane"/>
    <property type="evidence" value="ECO:0007669"/>
    <property type="project" value="UniProtKB-SubCell"/>
</dbReference>
<dbReference type="STRING" id="980561.A1359_03520"/>
<dbReference type="Pfam" id="PF16448">
    <property type="entry name" value="LapD_MoxY_N"/>
    <property type="match status" value="1"/>
</dbReference>
<dbReference type="Pfam" id="PF02518">
    <property type="entry name" value="HATPase_c"/>
    <property type="match status" value="1"/>
</dbReference>
<dbReference type="SMART" id="SM00387">
    <property type="entry name" value="HATPase_c"/>
    <property type="match status" value="1"/>
</dbReference>
<dbReference type="OrthoDB" id="9797605at2"/>
<dbReference type="SMART" id="SM00304">
    <property type="entry name" value="HAMP"/>
    <property type="match status" value="1"/>
</dbReference>
<dbReference type="AlphaFoldDB" id="A0A177NRE6"/>
<evidence type="ECO:0000256" key="5">
    <source>
        <dbReference type="ARBA" id="ARBA00022679"/>
    </source>
</evidence>
<comment type="subcellular location">
    <subcellularLocation>
        <location evidence="2">Membrane</location>
    </subcellularLocation>
</comment>
<dbReference type="Gene3D" id="6.10.340.10">
    <property type="match status" value="1"/>
</dbReference>
<accession>A0A177NRE6</accession>
<dbReference type="RefSeq" id="WP_066978394.1">
    <property type="nucleotide sequence ID" value="NZ_LUUI01000055.1"/>
</dbReference>
<dbReference type="InterPro" id="IPR050482">
    <property type="entry name" value="Sensor_HK_TwoCompSys"/>
</dbReference>
<dbReference type="PROSITE" id="PS50885">
    <property type="entry name" value="HAMP"/>
    <property type="match status" value="1"/>
</dbReference>
<dbReference type="EMBL" id="LUUI01000055">
    <property type="protein sequence ID" value="OAI20124.1"/>
    <property type="molecule type" value="Genomic_DNA"/>
</dbReference>
<keyword evidence="9" id="KW-1133">Transmembrane helix</keyword>
<dbReference type="GO" id="GO:0046983">
    <property type="term" value="F:protein dimerization activity"/>
    <property type="evidence" value="ECO:0007669"/>
    <property type="project" value="InterPro"/>
</dbReference>
<evidence type="ECO:0000313" key="13">
    <source>
        <dbReference type="Proteomes" id="UP000078476"/>
    </source>
</evidence>
<dbReference type="InterPro" id="IPR011712">
    <property type="entry name" value="Sig_transdc_His_kin_sub3_dim/P"/>
</dbReference>
<keyword evidence="9" id="KW-0812">Transmembrane</keyword>
<dbReference type="GO" id="GO:0000155">
    <property type="term" value="F:phosphorelay sensor kinase activity"/>
    <property type="evidence" value="ECO:0007669"/>
    <property type="project" value="InterPro"/>
</dbReference>
<dbReference type="InterPro" id="IPR003660">
    <property type="entry name" value="HAMP_dom"/>
</dbReference>
<dbReference type="CDD" id="cd16917">
    <property type="entry name" value="HATPase_UhpB-NarQ-NarX-like"/>
    <property type="match status" value="1"/>
</dbReference>
<keyword evidence="7" id="KW-0902">Two-component regulatory system</keyword>
<keyword evidence="6 12" id="KW-0418">Kinase</keyword>
<dbReference type="InterPro" id="IPR036890">
    <property type="entry name" value="HATPase_C_sf"/>
</dbReference>
<dbReference type="SUPFAM" id="SSF55874">
    <property type="entry name" value="ATPase domain of HSP90 chaperone/DNA topoisomerase II/histidine kinase"/>
    <property type="match status" value="1"/>
</dbReference>
<evidence type="ECO:0000256" key="7">
    <source>
        <dbReference type="ARBA" id="ARBA00023012"/>
    </source>
</evidence>
<keyword evidence="9" id="KW-0472">Membrane</keyword>
<organism evidence="12 13">
    <name type="scientific">Methylomonas lenta</name>
    <dbReference type="NCBI Taxonomy" id="980561"/>
    <lineage>
        <taxon>Bacteria</taxon>
        <taxon>Pseudomonadati</taxon>
        <taxon>Pseudomonadota</taxon>
        <taxon>Gammaproteobacteria</taxon>
        <taxon>Methylococcales</taxon>
        <taxon>Methylococcaceae</taxon>
        <taxon>Methylomonas</taxon>
    </lineage>
</organism>
<dbReference type="InterPro" id="IPR003594">
    <property type="entry name" value="HATPase_dom"/>
</dbReference>
<name>A0A177NRE6_9GAMM</name>
<keyword evidence="5" id="KW-0808">Transferase</keyword>
<dbReference type="InterPro" id="IPR032244">
    <property type="entry name" value="LapD_MoxY_N"/>
</dbReference>
<keyword evidence="8" id="KW-0175">Coiled coil</keyword>
<evidence type="ECO:0000256" key="9">
    <source>
        <dbReference type="SAM" id="Phobius"/>
    </source>
</evidence>
<comment type="caution">
    <text evidence="12">The sequence shown here is derived from an EMBL/GenBank/DDBJ whole genome shotgun (WGS) entry which is preliminary data.</text>
</comment>
<evidence type="ECO:0000256" key="2">
    <source>
        <dbReference type="ARBA" id="ARBA00004370"/>
    </source>
</evidence>
<dbReference type="PANTHER" id="PTHR24421:SF58">
    <property type="entry name" value="SIGNAL TRANSDUCTION HISTIDINE-PROTEIN KINASE_PHOSPHATASE UHPB"/>
    <property type="match status" value="1"/>
</dbReference>